<dbReference type="PROSITE" id="PS51257">
    <property type="entry name" value="PROKAR_LIPOPROTEIN"/>
    <property type="match status" value="1"/>
</dbReference>
<dbReference type="InterPro" id="IPR011990">
    <property type="entry name" value="TPR-like_helical_dom_sf"/>
</dbReference>
<keyword evidence="1" id="KW-0732">Signal</keyword>
<dbReference type="Gene3D" id="1.25.40.390">
    <property type="match status" value="1"/>
</dbReference>
<name>A0ABW3RJU4_9SPHI</name>
<comment type="caution">
    <text evidence="2">The sequence shown here is derived from an EMBL/GenBank/DDBJ whole genome shotgun (WGS) entry which is preliminary data.</text>
</comment>
<dbReference type="EMBL" id="JBHTKY010000005">
    <property type="protein sequence ID" value="MFD1165061.1"/>
    <property type="molecule type" value="Genomic_DNA"/>
</dbReference>
<dbReference type="InterPro" id="IPR041662">
    <property type="entry name" value="SusD-like_2"/>
</dbReference>
<dbReference type="Proteomes" id="UP001597205">
    <property type="component" value="Unassembled WGS sequence"/>
</dbReference>
<dbReference type="RefSeq" id="WP_380895020.1">
    <property type="nucleotide sequence ID" value="NZ_JBHTKY010000005.1"/>
</dbReference>
<feature type="chain" id="PRO_5045811496" evidence="1">
    <location>
        <begin position="19"/>
        <end position="151"/>
    </location>
</feature>
<dbReference type="Pfam" id="PF12771">
    <property type="entry name" value="SusD-like_2"/>
    <property type="match status" value="1"/>
</dbReference>
<proteinExistence type="predicted"/>
<sequence>MMKILNKSIIKISIFVVALTFTACSKFLDVNDTPNNPLKVPPSSLLPNGLSGTAFANSNELNRFASTIMSVTAGASGSPSAYDRYIVTGDDFGNQWRFELYGGALINYKKMLEAAELANGPAYSGVGKIMMAYTFAMTTMYGEISHIRKRS</sequence>
<feature type="signal peptide" evidence="1">
    <location>
        <begin position="1"/>
        <end position="18"/>
    </location>
</feature>
<organism evidence="2 3">
    <name type="scientific">Sphingobacterium daejeonense</name>
    <dbReference type="NCBI Taxonomy" id="371142"/>
    <lineage>
        <taxon>Bacteria</taxon>
        <taxon>Pseudomonadati</taxon>
        <taxon>Bacteroidota</taxon>
        <taxon>Sphingobacteriia</taxon>
        <taxon>Sphingobacteriales</taxon>
        <taxon>Sphingobacteriaceae</taxon>
        <taxon>Sphingobacterium</taxon>
    </lineage>
</organism>
<keyword evidence="2" id="KW-0449">Lipoprotein</keyword>
<evidence type="ECO:0000256" key="1">
    <source>
        <dbReference type="SAM" id="SignalP"/>
    </source>
</evidence>
<reference evidence="3" key="1">
    <citation type="journal article" date="2019" name="Int. J. Syst. Evol. Microbiol.">
        <title>The Global Catalogue of Microorganisms (GCM) 10K type strain sequencing project: providing services to taxonomists for standard genome sequencing and annotation.</title>
        <authorList>
            <consortium name="The Broad Institute Genomics Platform"/>
            <consortium name="The Broad Institute Genome Sequencing Center for Infectious Disease"/>
            <person name="Wu L."/>
            <person name="Ma J."/>
        </authorList>
    </citation>
    <scope>NUCLEOTIDE SEQUENCE [LARGE SCALE GENOMIC DNA]</scope>
    <source>
        <strain evidence="3">CCUG 52468</strain>
    </source>
</reference>
<evidence type="ECO:0000313" key="2">
    <source>
        <dbReference type="EMBL" id="MFD1165061.1"/>
    </source>
</evidence>
<gene>
    <name evidence="2" type="ORF">ACFQ2C_05510</name>
</gene>
<keyword evidence="3" id="KW-1185">Reference proteome</keyword>
<dbReference type="SUPFAM" id="SSF48452">
    <property type="entry name" value="TPR-like"/>
    <property type="match status" value="1"/>
</dbReference>
<accession>A0ABW3RJU4</accession>
<protein>
    <submittedName>
        <fullName evidence="2">SusD/RagB family nutrient-binding outer membrane lipoprotein</fullName>
    </submittedName>
</protein>
<evidence type="ECO:0000313" key="3">
    <source>
        <dbReference type="Proteomes" id="UP001597205"/>
    </source>
</evidence>